<reference evidence="4" key="1">
    <citation type="submission" date="2023-07" db="EMBL/GenBank/DDBJ databases">
        <title>Conexibacter stalactiti sp. nov., isolated from stalactites in a lava cave and emended description of the genus Conexibacter.</title>
        <authorList>
            <person name="Lee S.D."/>
        </authorList>
    </citation>
    <scope>NUCLEOTIDE SEQUENCE [LARGE SCALE GENOMIC DNA]</scope>
    <source>
        <strain evidence="4">KCTC 39840</strain>
    </source>
</reference>
<feature type="chain" id="PRO_5045804415" evidence="1">
    <location>
        <begin position="31"/>
        <end position="529"/>
    </location>
</feature>
<keyword evidence="1" id="KW-0732">Signal</keyword>
<sequence length="529" mass="56087">MRSESRGGRLMRRLLRARAAGTLAAALAAAAVSGCGDGTTATTSGAGGDRTLTIATPGFPPSLDPATGANEHGDYFNLAYDPLIVQAADGSFQPGLATSWRYGPRNESFAITLRRGVRFSDGTPLDARAVKTWIEHAMRLPGGRGPTYLGSLESVDVTGPLALTLRFSSPTPLLELVFSQVLEMGMIGSPRAVAAGTLATKTDGAGPYMLDPAKTVARDHYTYVRNPHYWNRAAQHWDEVVIKTISNPTAALQALKTGQVQVAKDQPISNIAAAESAGLRYVDPLTLLMSLSLMDRDGRVAKPLADVRVRQAINHAIDRRAIAEALGSGHARPTVQMAVPGDDSYDAALEQRYPYDLAKARALLADAGYPDGFSLPVLSLAAVGQDQMAQALAGQLEKVGIELELDVKATNDEYVKGLSSGRYPAATLSFGRVPAAIDYQLLWGPDAALFNPFRATSPRLDALDARLDAASGEQAPAIARSMQAVTVDDAWYAPVFAAPLVVVHSDDVAGVVATPERSVVYTPEIKPTD</sequence>
<evidence type="ECO:0000256" key="1">
    <source>
        <dbReference type="SAM" id="SignalP"/>
    </source>
</evidence>
<dbReference type="PROSITE" id="PS51257">
    <property type="entry name" value="PROKAR_LIPOPROTEIN"/>
    <property type="match status" value="1"/>
</dbReference>
<dbReference type="SUPFAM" id="SSF53850">
    <property type="entry name" value="Periplasmic binding protein-like II"/>
    <property type="match status" value="1"/>
</dbReference>
<evidence type="ECO:0000259" key="2">
    <source>
        <dbReference type="Pfam" id="PF00496"/>
    </source>
</evidence>
<dbReference type="InterPro" id="IPR030678">
    <property type="entry name" value="Peptide/Ni-bd"/>
</dbReference>
<proteinExistence type="predicted"/>
<dbReference type="Proteomes" id="UP001284601">
    <property type="component" value="Unassembled WGS sequence"/>
</dbReference>
<dbReference type="PIRSF" id="PIRSF002741">
    <property type="entry name" value="MppA"/>
    <property type="match status" value="1"/>
</dbReference>
<dbReference type="PANTHER" id="PTHR30290">
    <property type="entry name" value="PERIPLASMIC BINDING COMPONENT OF ABC TRANSPORTER"/>
    <property type="match status" value="1"/>
</dbReference>
<reference evidence="3 4" key="2">
    <citation type="submission" date="2023-10" db="EMBL/GenBank/DDBJ databases">
        <authorList>
            <person name="Han X.F."/>
        </authorList>
    </citation>
    <scope>NUCLEOTIDE SEQUENCE [LARGE SCALE GENOMIC DNA]</scope>
    <source>
        <strain evidence="3 4">KCTC 39840</strain>
    </source>
</reference>
<organism evidence="3 4">
    <name type="scientific">Conexibacter stalactiti</name>
    <dbReference type="NCBI Taxonomy" id="1940611"/>
    <lineage>
        <taxon>Bacteria</taxon>
        <taxon>Bacillati</taxon>
        <taxon>Actinomycetota</taxon>
        <taxon>Thermoleophilia</taxon>
        <taxon>Solirubrobacterales</taxon>
        <taxon>Conexibacteraceae</taxon>
        <taxon>Conexibacter</taxon>
    </lineage>
</organism>
<feature type="domain" description="Solute-binding protein family 5" evidence="2">
    <location>
        <begin position="92"/>
        <end position="433"/>
    </location>
</feature>
<evidence type="ECO:0000313" key="3">
    <source>
        <dbReference type="EMBL" id="MDW5595446.1"/>
    </source>
</evidence>
<dbReference type="InterPro" id="IPR039424">
    <property type="entry name" value="SBP_5"/>
</dbReference>
<comment type="caution">
    <text evidence="3">The sequence shown here is derived from an EMBL/GenBank/DDBJ whole genome shotgun (WGS) entry which is preliminary data.</text>
</comment>
<protein>
    <submittedName>
        <fullName evidence="3">ABC transporter substrate-binding protein</fullName>
    </submittedName>
</protein>
<accession>A0ABU4HQ49</accession>
<gene>
    <name evidence="3" type="ORF">R7226_13940</name>
</gene>
<dbReference type="Pfam" id="PF00496">
    <property type="entry name" value="SBP_bac_5"/>
    <property type="match status" value="1"/>
</dbReference>
<dbReference type="EMBL" id="JAWSTH010000033">
    <property type="protein sequence ID" value="MDW5595446.1"/>
    <property type="molecule type" value="Genomic_DNA"/>
</dbReference>
<feature type="signal peptide" evidence="1">
    <location>
        <begin position="1"/>
        <end position="30"/>
    </location>
</feature>
<dbReference type="Gene3D" id="3.10.105.10">
    <property type="entry name" value="Dipeptide-binding Protein, Domain 3"/>
    <property type="match status" value="1"/>
</dbReference>
<name>A0ABU4HQ49_9ACTN</name>
<keyword evidence="4" id="KW-1185">Reference proteome</keyword>
<evidence type="ECO:0000313" key="4">
    <source>
        <dbReference type="Proteomes" id="UP001284601"/>
    </source>
</evidence>
<dbReference type="InterPro" id="IPR000914">
    <property type="entry name" value="SBP_5_dom"/>
</dbReference>
<dbReference type="RefSeq" id="WP_318597782.1">
    <property type="nucleotide sequence ID" value="NZ_JAWSTH010000033.1"/>
</dbReference>
<dbReference type="Gene3D" id="3.40.190.10">
    <property type="entry name" value="Periplasmic binding protein-like II"/>
    <property type="match status" value="1"/>
</dbReference>